<sequence>MSKLSDANPCPGRGGPRECMNQRRSPSHHRDAGPSSTVTEATGRGRQQDASARHMHGAKLREKPRNHDHRTHPVLQGHTHHLSRERAGPAPKPAHHSHAATCSLHGIPQSEEEIVHRNESLHGNHQQQPRWVYGPPLPVVMVEHRAAMKGRRAH</sequence>
<feature type="compositionally biased region" description="Basic residues" evidence="1">
    <location>
        <begin position="66"/>
        <end position="81"/>
    </location>
</feature>
<reference evidence="2" key="1">
    <citation type="journal article" date="2023" name="IMA Fungus">
        <title>Comparative genomic study of the Penicillium genus elucidates a diverse pangenome and 15 lateral gene transfer events.</title>
        <authorList>
            <person name="Petersen C."/>
            <person name="Sorensen T."/>
            <person name="Nielsen M.R."/>
            <person name="Sondergaard T.E."/>
            <person name="Sorensen J.L."/>
            <person name="Fitzpatrick D.A."/>
            <person name="Frisvad J.C."/>
            <person name="Nielsen K.L."/>
        </authorList>
    </citation>
    <scope>NUCLEOTIDE SEQUENCE</scope>
    <source>
        <strain evidence="2">IBT 17514</strain>
    </source>
</reference>
<evidence type="ECO:0000256" key="1">
    <source>
        <dbReference type="SAM" id="MobiDB-lite"/>
    </source>
</evidence>
<accession>A0AAD6MQX2</accession>
<dbReference type="EMBL" id="JAQJAN010000020">
    <property type="protein sequence ID" value="KAJ5703910.1"/>
    <property type="molecule type" value="Genomic_DNA"/>
</dbReference>
<dbReference type="Proteomes" id="UP001215712">
    <property type="component" value="Unassembled WGS sequence"/>
</dbReference>
<keyword evidence="3" id="KW-1185">Reference proteome</keyword>
<organism evidence="2 3">
    <name type="scientific">Penicillium malachiteum</name>
    <dbReference type="NCBI Taxonomy" id="1324776"/>
    <lineage>
        <taxon>Eukaryota</taxon>
        <taxon>Fungi</taxon>
        <taxon>Dikarya</taxon>
        <taxon>Ascomycota</taxon>
        <taxon>Pezizomycotina</taxon>
        <taxon>Eurotiomycetes</taxon>
        <taxon>Eurotiomycetidae</taxon>
        <taxon>Eurotiales</taxon>
        <taxon>Aspergillaceae</taxon>
        <taxon>Penicillium</taxon>
    </lineage>
</organism>
<protein>
    <submittedName>
        <fullName evidence="2">Uncharacterized protein</fullName>
    </submittedName>
</protein>
<dbReference type="AlphaFoldDB" id="A0AAD6MQX2"/>
<comment type="caution">
    <text evidence="2">The sequence shown here is derived from an EMBL/GenBank/DDBJ whole genome shotgun (WGS) entry which is preliminary data.</text>
</comment>
<gene>
    <name evidence="2" type="ORF">N7493_011048</name>
</gene>
<evidence type="ECO:0000313" key="2">
    <source>
        <dbReference type="EMBL" id="KAJ5703910.1"/>
    </source>
</evidence>
<name>A0AAD6MQX2_9EURO</name>
<proteinExistence type="predicted"/>
<reference evidence="2" key="2">
    <citation type="submission" date="2023-01" db="EMBL/GenBank/DDBJ databases">
        <authorList>
            <person name="Petersen C."/>
        </authorList>
    </citation>
    <scope>NUCLEOTIDE SEQUENCE</scope>
    <source>
        <strain evidence="2">IBT 17514</strain>
    </source>
</reference>
<feature type="region of interest" description="Disordered" evidence="1">
    <location>
        <begin position="1"/>
        <end position="99"/>
    </location>
</feature>
<evidence type="ECO:0000313" key="3">
    <source>
        <dbReference type="Proteomes" id="UP001215712"/>
    </source>
</evidence>